<name>A0ABN0WIX9_9BACI</name>
<dbReference type="RefSeq" id="WP_343801054.1">
    <property type="nucleotide sequence ID" value="NZ_BAAADJ010000056.1"/>
</dbReference>
<keyword evidence="2" id="KW-1185">Reference proteome</keyword>
<protein>
    <submittedName>
        <fullName evidence="1">Uncharacterized protein</fullName>
    </submittedName>
</protein>
<gene>
    <name evidence="1" type="ORF">GCM10008967_31910</name>
</gene>
<reference evidence="1 2" key="1">
    <citation type="journal article" date="2019" name="Int. J. Syst. Evol. Microbiol.">
        <title>The Global Catalogue of Microorganisms (GCM) 10K type strain sequencing project: providing services to taxonomists for standard genome sequencing and annotation.</title>
        <authorList>
            <consortium name="The Broad Institute Genomics Platform"/>
            <consortium name="The Broad Institute Genome Sequencing Center for Infectious Disease"/>
            <person name="Wu L."/>
            <person name="Ma J."/>
        </authorList>
    </citation>
    <scope>NUCLEOTIDE SEQUENCE [LARGE SCALE GENOMIC DNA]</scope>
    <source>
        <strain evidence="1 2">JCM 9731</strain>
    </source>
</reference>
<proteinExistence type="predicted"/>
<dbReference type="Proteomes" id="UP001500782">
    <property type="component" value="Unassembled WGS sequence"/>
</dbReference>
<evidence type="ECO:0000313" key="2">
    <source>
        <dbReference type="Proteomes" id="UP001500782"/>
    </source>
</evidence>
<organism evidence="1 2">
    <name type="scientific">Bacillus carboniphilus</name>
    <dbReference type="NCBI Taxonomy" id="86663"/>
    <lineage>
        <taxon>Bacteria</taxon>
        <taxon>Bacillati</taxon>
        <taxon>Bacillota</taxon>
        <taxon>Bacilli</taxon>
        <taxon>Bacillales</taxon>
        <taxon>Bacillaceae</taxon>
        <taxon>Bacillus</taxon>
    </lineage>
</organism>
<dbReference type="EMBL" id="BAAADJ010000056">
    <property type="protein sequence ID" value="GAA0339224.1"/>
    <property type="molecule type" value="Genomic_DNA"/>
</dbReference>
<sequence length="204" mass="23577">MKLVFSFIAGVCLTLLVIGLTKPSFLATQPVANINMEKQEKGESKYQNLKILYDVLKSDYNEIKKEFIDLQTKSNEHFSFLSSLFWGGIDVSYETIGNTAEGNMVIYSEKYKTLTESIQHRKVYLLYLFAKVKHQGSQTIEFWSDKNHAQAYIDGDFQTNEIGGWIGYNSRFGIYQEEENGPILYYVLSTHERDPIPLWNEPKD</sequence>
<evidence type="ECO:0000313" key="1">
    <source>
        <dbReference type="EMBL" id="GAA0339224.1"/>
    </source>
</evidence>
<accession>A0ABN0WIX9</accession>
<comment type="caution">
    <text evidence="1">The sequence shown here is derived from an EMBL/GenBank/DDBJ whole genome shotgun (WGS) entry which is preliminary data.</text>
</comment>